<feature type="compositionally biased region" description="Low complexity" evidence="1">
    <location>
        <begin position="919"/>
        <end position="929"/>
    </location>
</feature>
<feature type="region of interest" description="Disordered" evidence="1">
    <location>
        <begin position="288"/>
        <end position="327"/>
    </location>
</feature>
<feature type="compositionally biased region" description="Acidic residues" evidence="1">
    <location>
        <begin position="204"/>
        <end position="217"/>
    </location>
</feature>
<organism evidence="3 4">
    <name type="scientific">Microbotryum intermedium</name>
    <dbReference type="NCBI Taxonomy" id="269621"/>
    <lineage>
        <taxon>Eukaryota</taxon>
        <taxon>Fungi</taxon>
        <taxon>Dikarya</taxon>
        <taxon>Basidiomycota</taxon>
        <taxon>Pucciniomycotina</taxon>
        <taxon>Microbotryomycetes</taxon>
        <taxon>Microbotryales</taxon>
        <taxon>Microbotryaceae</taxon>
        <taxon>Microbotryum</taxon>
    </lineage>
</organism>
<accession>A0A238FJH5</accession>
<feature type="compositionally biased region" description="Low complexity" evidence="1">
    <location>
        <begin position="1344"/>
        <end position="1358"/>
    </location>
</feature>
<dbReference type="SMART" id="SM00240">
    <property type="entry name" value="FHA"/>
    <property type="match status" value="1"/>
</dbReference>
<proteinExistence type="predicted"/>
<evidence type="ECO:0000256" key="1">
    <source>
        <dbReference type="SAM" id="MobiDB-lite"/>
    </source>
</evidence>
<feature type="region of interest" description="Disordered" evidence="1">
    <location>
        <begin position="881"/>
        <end position="900"/>
    </location>
</feature>
<feature type="compositionally biased region" description="Low complexity" evidence="1">
    <location>
        <begin position="1388"/>
        <end position="1411"/>
    </location>
</feature>
<evidence type="ECO:0000259" key="2">
    <source>
        <dbReference type="PROSITE" id="PS50006"/>
    </source>
</evidence>
<dbReference type="OrthoDB" id="10405015at2759"/>
<feature type="compositionally biased region" description="Polar residues" evidence="1">
    <location>
        <begin position="229"/>
        <end position="244"/>
    </location>
</feature>
<dbReference type="SUPFAM" id="SSF49879">
    <property type="entry name" value="SMAD/FHA domain"/>
    <property type="match status" value="1"/>
</dbReference>
<feature type="region of interest" description="Disordered" evidence="1">
    <location>
        <begin position="1311"/>
        <end position="1358"/>
    </location>
</feature>
<name>A0A238FJH5_9BASI</name>
<evidence type="ECO:0000313" key="4">
    <source>
        <dbReference type="Proteomes" id="UP000198372"/>
    </source>
</evidence>
<feature type="region of interest" description="Disordered" evidence="1">
    <location>
        <begin position="339"/>
        <end position="502"/>
    </location>
</feature>
<feature type="compositionally biased region" description="Low complexity" evidence="1">
    <location>
        <begin position="391"/>
        <end position="404"/>
    </location>
</feature>
<reference evidence="4" key="1">
    <citation type="submission" date="2016-09" db="EMBL/GenBank/DDBJ databases">
        <authorList>
            <person name="Jeantristanb JTB J.-T."/>
            <person name="Ricardo R."/>
        </authorList>
    </citation>
    <scope>NUCLEOTIDE SEQUENCE [LARGE SCALE GENOMIC DNA]</scope>
</reference>
<feature type="region of interest" description="Disordered" evidence="1">
    <location>
        <begin position="917"/>
        <end position="939"/>
    </location>
</feature>
<dbReference type="EMBL" id="FMSP01000019">
    <property type="protein sequence ID" value="SCV73932.1"/>
    <property type="molecule type" value="Genomic_DNA"/>
</dbReference>
<feature type="domain" description="FHA" evidence="2">
    <location>
        <begin position="34"/>
        <end position="85"/>
    </location>
</feature>
<feature type="compositionally biased region" description="Polar residues" evidence="1">
    <location>
        <begin position="437"/>
        <end position="446"/>
    </location>
</feature>
<feature type="compositionally biased region" description="Basic and acidic residues" evidence="1">
    <location>
        <begin position="447"/>
        <end position="464"/>
    </location>
</feature>
<dbReference type="CDD" id="cd22673">
    <property type="entry name" value="FHA_Ki67"/>
    <property type="match status" value="1"/>
</dbReference>
<feature type="compositionally biased region" description="Basic and acidic residues" evidence="1">
    <location>
        <begin position="479"/>
        <end position="488"/>
    </location>
</feature>
<dbReference type="Gene3D" id="2.60.200.20">
    <property type="match status" value="1"/>
</dbReference>
<feature type="compositionally biased region" description="Low complexity" evidence="1">
    <location>
        <begin position="580"/>
        <end position="612"/>
    </location>
</feature>
<dbReference type="InterPro" id="IPR008984">
    <property type="entry name" value="SMAD_FHA_dom_sf"/>
</dbReference>
<dbReference type="STRING" id="269621.A0A238FJH5"/>
<dbReference type="PROSITE" id="PS50006">
    <property type="entry name" value="FHA_DOMAIN"/>
    <property type="match status" value="1"/>
</dbReference>
<feature type="region of interest" description="Disordered" evidence="1">
    <location>
        <begin position="204"/>
        <end position="268"/>
    </location>
</feature>
<feature type="compositionally biased region" description="Low complexity" evidence="1">
    <location>
        <begin position="303"/>
        <end position="327"/>
    </location>
</feature>
<feature type="region of interest" description="Disordered" evidence="1">
    <location>
        <begin position="578"/>
        <end position="613"/>
    </location>
</feature>
<dbReference type="Proteomes" id="UP000198372">
    <property type="component" value="Unassembled WGS sequence"/>
</dbReference>
<feature type="compositionally biased region" description="Basic and acidic residues" evidence="1">
    <location>
        <begin position="288"/>
        <end position="300"/>
    </location>
</feature>
<keyword evidence="4" id="KW-1185">Reference proteome</keyword>
<feature type="compositionally biased region" description="Acidic residues" evidence="1">
    <location>
        <begin position="361"/>
        <end position="374"/>
    </location>
</feature>
<sequence>MAQVQSYGSVTWVKSDCTKSQRKPRGLSLVKPVFTFGRLSSNDCRMAFETCSKVHATITVDTDAPYEAVIGCSGVNGLFLNGRLINKGESANLNHGDLIVICDRTFKWGTATLIDVKIDTPVRPNIATSSPRLSLVWPCEETTPSSPYRAVSLLSGLLSPFRSSAPASPIAQQSLSPTPFYLVHTDLAQWDQMDEEAGDLVTWEEEEEEVEEEEDQPEATSDAPFALQATPSLDQRARSLNSPISADRRTTHSPNARNERRLSMRMTIVPTDQAEEWIKERQEKLEMAKAKAEAAQEEWRPISSTPSPRRTEAPTTPTRRSSSTSRRISSFLLSSAVGEAAASATLEPSDNEEGGNASDSDSSDDEAAEADEDAPQPFPLTPTFSLATTVPLPASPADSPTSTPMIPRHSLTRRHSLREKVLIRSAIKSVITPPLTPSQTSGTSSKEASKEGEHSEETRSEESTPSKVELGPTLSPAKTPRDSLDLVRGRNGLLSTPNRENVEDDAMDVDEVEIEVASQPMIVPSTPVQMITIPRLVPTSADARQAALVPLPETPSGSTYSYTPQSTRPIFMPQLQHVKTTTPTSTSSPASNPIATASAPRTPETQTTTTTTANKFSGFVYHSTPSRSTPIVAAAPRFEIRPNFTPEMTSPINHHRVMATPKSALRPMVMSGRRKSIKGFLQAPPSTVKRRVVFNDSVFVKEIVDIREPGLHWRDGDAEEERAVAKAATVTAVDPTTIPLPPSPTAPSTPAPVLVRKAPLGGLTPSESMKAALAQLAPSGPVFGTPYTFTISQPRRIGGLPSSTKAIRLFTSNGTPMRRAQRVGGTPGMGSAIKVGKAARVGGTPSAMPMLGREEGSGKVAPATTTSSTLALQQRMENLRSPIENGSSNGATTPSAGTPYRPGSPIRFGTTTESITAPKSVKSTSTTTKPIESTDDDDLEFTTPTRPAPGYQQAPLVVGETTPNHSTSLKRLFAPRAPSAITPKMNGLRMMFKTPASSTTMNGEGVVKTPGFEGLKELLLTPAAAVTGKSGTPVVEKVVAEEAPEVVEVVQAVETVEVVEPIIKVPVVEAVQESLPESPVEQVDTSSIEPHLTEAIPESIAIAAPVEPVEIATPEPAVVVVVESEASEPEVVAAPVEQVNKVFETLTTTTAPKKATRAKRAPVAVVEDVVAAAEIPVVETTAKEVVSEKPARASRAKKATTATAKKTVTTRKAASVVVEDETQAPAVAEKKTTRGRGKKVQEPEIEVEAPVEVVVEEPPVEVVKPKRSTASKKKVAAVEVVSEEIQAEPLPKSKPVVRKGRGTKAAPLVFHEDEPDPVPEPVAVEPKVVRKARSRSALKQTESTPQEQEGEVPVPVVVKPTRGRKAAVVVDTENLAPVETKTTKRRTAAAVKTVEPVAETTTTTTTTTTRTRALRTRK</sequence>
<dbReference type="Pfam" id="PF00498">
    <property type="entry name" value="FHA"/>
    <property type="match status" value="1"/>
</dbReference>
<dbReference type="InterPro" id="IPR000253">
    <property type="entry name" value="FHA_dom"/>
</dbReference>
<evidence type="ECO:0000313" key="3">
    <source>
        <dbReference type="EMBL" id="SCV73932.1"/>
    </source>
</evidence>
<feature type="compositionally biased region" description="Polar residues" evidence="1">
    <location>
        <begin position="884"/>
        <end position="896"/>
    </location>
</feature>
<feature type="region of interest" description="Disordered" evidence="1">
    <location>
        <begin position="1380"/>
        <end position="1418"/>
    </location>
</feature>
<protein>
    <submittedName>
        <fullName evidence="3">BQ2448_6362 protein</fullName>
    </submittedName>
</protein>
<gene>
    <name evidence="3" type="ORF">BQ2448_6362</name>
</gene>